<proteinExistence type="predicted"/>
<name>A0A4Q0ZGU6_9BACT</name>
<dbReference type="OrthoDB" id="5343745at2"/>
<comment type="caution">
    <text evidence="2">The sequence shown here is derived from an EMBL/GenBank/DDBJ whole genome shotgun (WGS) entry which is preliminary data.</text>
</comment>
<reference evidence="2 3" key="1">
    <citation type="submission" date="2017-10" db="EMBL/GenBank/DDBJ databases">
        <title>Genomics of the genus Arcobacter.</title>
        <authorList>
            <person name="Perez-Cataluna A."/>
            <person name="Figueras M.J."/>
        </authorList>
    </citation>
    <scope>NUCLEOTIDE SEQUENCE [LARGE SCALE GENOMIC DNA]</scope>
    <source>
        <strain evidence="2 3">F26</strain>
    </source>
</reference>
<dbReference type="Proteomes" id="UP000290870">
    <property type="component" value="Unassembled WGS sequence"/>
</dbReference>
<evidence type="ECO:0000256" key="1">
    <source>
        <dbReference type="SAM" id="Coils"/>
    </source>
</evidence>
<evidence type="ECO:0000313" key="3">
    <source>
        <dbReference type="Proteomes" id="UP000290870"/>
    </source>
</evidence>
<protein>
    <recommendedName>
        <fullName evidence="4">GGDEF domain-containing protein</fullName>
    </recommendedName>
</protein>
<gene>
    <name evidence="2" type="ORF">CRU90_07365</name>
</gene>
<feature type="coiled-coil region" evidence="1">
    <location>
        <begin position="66"/>
        <end position="122"/>
    </location>
</feature>
<dbReference type="EMBL" id="PDJZ01000006">
    <property type="protein sequence ID" value="RXJ84211.1"/>
    <property type="molecule type" value="Genomic_DNA"/>
</dbReference>
<sequence length="267" mass="32005">MKKQLEKITNLTLNELLNNKVILPSLYFEKFDYYAKDIEIDLDDENFKNEIENIIVDDFKTIEKYMNSIMSNVSELKEETNNAKNAIINKDINSLNDIYKNMIKLEKEVKRLNNELFIDEETKIFNRKWIYTKFLDEEYLFRNNGVLLLIDVVDYFYVQKEYGELLAKNLIVFIINFINEKFKDEKYNIQIARYFDDKIFVFILEENFKEINNFIINIEKMLSNITLKSNSGLLIKANYKFHYDFFKSADESKKLFEKLLDLSKASS</sequence>
<evidence type="ECO:0008006" key="4">
    <source>
        <dbReference type="Google" id="ProtNLM"/>
    </source>
</evidence>
<accession>A0A4Q0ZGU6</accession>
<dbReference type="RefSeq" id="WP_128986640.1">
    <property type="nucleotide sequence ID" value="NZ_PDJZ01000006.1"/>
</dbReference>
<evidence type="ECO:0000313" key="2">
    <source>
        <dbReference type="EMBL" id="RXJ84211.1"/>
    </source>
</evidence>
<keyword evidence="1" id="KW-0175">Coiled coil</keyword>
<dbReference type="AlphaFoldDB" id="A0A4Q0ZGU6"/>
<organism evidence="2 3">
    <name type="scientific">Arcobacter cloacae</name>
    <dbReference type="NCBI Taxonomy" id="1054034"/>
    <lineage>
        <taxon>Bacteria</taxon>
        <taxon>Pseudomonadati</taxon>
        <taxon>Campylobacterota</taxon>
        <taxon>Epsilonproteobacteria</taxon>
        <taxon>Campylobacterales</taxon>
        <taxon>Arcobacteraceae</taxon>
        <taxon>Arcobacter</taxon>
    </lineage>
</organism>